<dbReference type="NCBIfam" id="TIGR00322">
    <property type="entry name" value="diphth2_R"/>
    <property type="match status" value="1"/>
</dbReference>
<evidence type="ECO:0000256" key="9">
    <source>
        <dbReference type="RuleBase" id="RU364133"/>
    </source>
</evidence>
<comment type="caution">
    <text evidence="11">The sequence shown here is derived from an EMBL/GenBank/DDBJ whole genome shotgun (WGS) entry which is preliminary data.</text>
</comment>
<evidence type="ECO:0000256" key="7">
    <source>
        <dbReference type="ARBA" id="ARBA00023014"/>
    </source>
</evidence>
<dbReference type="NCBIfam" id="TIGR00272">
    <property type="entry name" value="DPH2"/>
    <property type="match status" value="1"/>
</dbReference>
<feature type="compositionally biased region" description="Basic and acidic residues" evidence="10">
    <location>
        <begin position="432"/>
        <end position="442"/>
    </location>
</feature>
<dbReference type="PANTHER" id="PTHR10762">
    <property type="entry name" value="DIPHTHAMIDE BIOSYNTHESIS PROTEIN"/>
    <property type="match status" value="1"/>
</dbReference>
<gene>
    <name evidence="11" type="ORF">PYX00_002745</name>
</gene>
<name>A0AAW2HZ01_9NEOP</name>
<dbReference type="InterPro" id="IPR010014">
    <property type="entry name" value="DHP2"/>
</dbReference>
<dbReference type="Gene3D" id="3.40.50.11860">
    <property type="entry name" value="Diphthamide synthesis DPH1/DPH2 domain 3"/>
    <property type="match status" value="1"/>
</dbReference>
<dbReference type="PANTHER" id="PTHR10762:SF2">
    <property type="entry name" value="2-(3-AMINO-3-CARBOXYPROPYL)HISTIDINE SYNTHASE SUBUNIT 2"/>
    <property type="match status" value="1"/>
</dbReference>
<dbReference type="AlphaFoldDB" id="A0AAW2HZ01"/>
<accession>A0AAW2HZ01</accession>
<reference evidence="11" key="1">
    <citation type="journal article" date="2024" name="Gigascience">
        <title>Chromosome-level genome of the poultry shaft louse Menopon gallinae provides insight into the host-switching and adaptive evolution of parasitic lice.</title>
        <authorList>
            <person name="Xu Y."/>
            <person name="Ma L."/>
            <person name="Liu S."/>
            <person name="Liang Y."/>
            <person name="Liu Q."/>
            <person name="He Z."/>
            <person name="Tian L."/>
            <person name="Duan Y."/>
            <person name="Cai W."/>
            <person name="Li H."/>
            <person name="Song F."/>
        </authorList>
    </citation>
    <scope>NUCLEOTIDE SEQUENCE</scope>
    <source>
        <tissue evidence="11">Whole adult</tissue>
    </source>
</reference>
<dbReference type="GO" id="GO:0046872">
    <property type="term" value="F:metal ion binding"/>
    <property type="evidence" value="ECO:0007669"/>
    <property type="project" value="UniProtKB-KW"/>
</dbReference>
<feature type="compositionally biased region" description="Polar residues" evidence="10">
    <location>
        <begin position="454"/>
        <end position="464"/>
    </location>
</feature>
<protein>
    <recommendedName>
        <fullName evidence="4 9">2-(3-amino-3-carboxypropyl)histidine synthase subunit 2</fullName>
    </recommendedName>
</protein>
<dbReference type="GO" id="GO:0051536">
    <property type="term" value="F:iron-sulfur cluster binding"/>
    <property type="evidence" value="ECO:0007669"/>
    <property type="project" value="UniProtKB-KW"/>
</dbReference>
<dbReference type="SFLD" id="SFLDS00032">
    <property type="entry name" value="Radical_SAM_3-amino-3-carboxyp"/>
    <property type="match status" value="1"/>
</dbReference>
<proteinExistence type="inferred from homology"/>
<comment type="similarity">
    <text evidence="3 9">Belongs to the DPH1/DPH2 family. DPH2 subfamily.</text>
</comment>
<evidence type="ECO:0000256" key="4">
    <source>
        <dbReference type="ARBA" id="ARBA00021914"/>
    </source>
</evidence>
<dbReference type="FunFam" id="3.40.50.11840:FF:000002">
    <property type="entry name" value="2-(3-amino-3-carboxypropyl)histidine synthase subunit 2"/>
    <property type="match status" value="1"/>
</dbReference>
<dbReference type="InterPro" id="IPR016435">
    <property type="entry name" value="DPH1/DPH2"/>
</dbReference>
<keyword evidence="6 9" id="KW-0408">Iron</keyword>
<dbReference type="Pfam" id="PF01866">
    <property type="entry name" value="Diphthamide_syn"/>
    <property type="match status" value="1"/>
</dbReference>
<dbReference type="GO" id="GO:0017183">
    <property type="term" value="P:protein histidyl modification to diphthamide"/>
    <property type="evidence" value="ECO:0007669"/>
    <property type="project" value="InterPro"/>
</dbReference>
<dbReference type="InterPro" id="IPR042263">
    <property type="entry name" value="DPH1/DPH2_1"/>
</dbReference>
<evidence type="ECO:0000256" key="10">
    <source>
        <dbReference type="SAM" id="MobiDB-lite"/>
    </source>
</evidence>
<keyword evidence="5 9" id="KW-0479">Metal-binding</keyword>
<dbReference type="InterPro" id="IPR042265">
    <property type="entry name" value="DPH1/DPH2_3"/>
</dbReference>
<comment type="function">
    <text evidence="8 9">Required for the first step of diphthamide biosynthesis, a post-translational modification of histidine which occurs in elongation factor 2. DPH1 and DPH2 transfer a 3-amino-3-carboxypropyl (ACP) group from S-adenosyl-L-methionine (SAM) to a histidine residue, the reaction is assisted by a reduction system comprising DPH3 and a NADH-dependent reductase. Facilitates the reduction of the catalytic iron-sulfur cluster found in the DPH1 subunit.</text>
</comment>
<sequence length="464" mass="52723">MSGFSSPDNINLTQKCSEVLVDIKETPDDELHKTYELDKCISWITKNNFERTCLQFPDKLLNDGVSVALYLENALGRTFYLLADTAFGSCCVDHISAEHVKGDSIIHFGHACLSHFSKVPVLYIFEKEELEINKLKNALDRVIPQNVHILIFYDDVYYHLYNNLCKIFENTNVQITKIVTPEDGAVKDEKVRELYGRTFCLSSNKDSAAVFLGGDCITLQNLALALPDIKWYYYMNGNLIEYEPSRSKFLMKKYHQMEVVKDANVIGILIGTLGIENYLNAIERVKFLAKNHGKKCYILAVGRPNVCKLANFLEVDVFVSIACSENVSQDFKEYYKPVVSLFEVEMALGNHLFRTEYVNDFREVLHKYSSTTEIEPKSESEVSLTSGKIRSHLKHGDHSSTALQEKMEGALMEAKGAEFLSSRSWRGLEQNLDNKDPAKVETGRSGIPLGYENEYNTLTEEAEK</sequence>
<organism evidence="11">
    <name type="scientific">Menopon gallinae</name>
    <name type="common">poultry shaft louse</name>
    <dbReference type="NCBI Taxonomy" id="328185"/>
    <lineage>
        <taxon>Eukaryota</taxon>
        <taxon>Metazoa</taxon>
        <taxon>Ecdysozoa</taxon>
        <taxon>Arthropoda</taxon>
        <taxon>Hexapoda</taxon>
        <taxon>Insecta</taxon>
        <taxon>Pterygota</taxon>
        <taxon>Neoptera</taxon>
        <taxon>Paraneoptera</taxon>
        <taxon>Psocodea</taxon>
        <taxon>Troctomorpha</taxon>
        <taxon>Phthiraptera</taxon>
        <taxon>Amblycera</taxon>
        <taxon>Menoponidae</taxon>
        <taxon>Menopon</taxon>
    </lineage>
</organism>
<evidence type="ECO:0000256" key="2">
    <source>
        <dbReference type="ARBA" id="ARBA00005156"/>
    </source>
</evidence>
<dbReference type="GO" id="GO:0090560">
    <property type="term" value="F:2-(3-amino-3-carboxypropyl)histidine synthase activity"/>
    <property type="evidence" value="ECO:0007669"/>
    <property type="project" value="InterPro"/>
</dbReference>
<keyword evidence="7 9" id="KW-0411">Iron-sulfur</keyword>
<evidence type="ECO:0000256" key="8">
    <source>
        <dbReference type="ARBA" id="ARBA00045159"/>
    </source>
</evidence>
<comment type="cofactor">
    <cofactor evidence="1">
        <name>[4Fe-4S] cluster</name>
        <dbReference type="ChEBI" id="CHEBI:49883"/>
    </cofactor>
</comment>
<evidence type="ECO:0000313" key="11">
    <source>
        <dbReference type="EMBL" id="KAL0274672.1"/>
    </source>
</evidence>
<dbReference type="Gene3D" id="3.40.50.11840">
    <property type="entry name" value="Diphthamide synthesis DPH1/DPH2 domain 1"/>
    <property type="match status" value="1"/>
</dbReference>
<dbReference type="SFLD" id="SFLDG01121">
    <property type="entry name" value="Diphthamide_biosynthesis"/>
    <property type="match status" value="1"/>
</dbReference>
<dbReference type="FunFam" id="3.40.50.11860:FF:000001">
    <property type="entry name" value="2-(3-amino-3-carboxypropyl)histidine synthase subunit 2"/>
    <property type="match status" value="1"/>
</dbReference>
<dbReference type="EMBL" id="JARGDH010000002">
    <property type="protein sequence ID" value="KAL0274672.1"/>
    <property type="molecule type" value="Genomic_DNA"/>
</dbReference>
<evidence type="ECO:0000256" key="1">
    <source>
        <dbReference type="ARBA" id="ARBA00001966"/>
    </source>
</evidence>
<evidence type="ECO:0000256" key="3">
    <source>
        <dbReference type="ARBA" id="ARBA00006179"/>
    </source>
</evidence>
<feature type="region of interest" description="Disordered" evidence="10">
    <location>
        <begin position="430"/>
        <end position="464"/>
    </location>
</feature>
<comment type="pathway">
    <text evidence="2 9">Protein modification; peptidyl-diphthamide biosynthesis.</text>
</comment>
<evidence type="ECO:0000256" key="6">
    <source>
        <dbReference type="ARBA" id="ARBA00023004"/>
    </source>
</evidence>
<evidence type="ECO:0000256" key="5">
    <source>
        <dbReference type="ARBA" id="ARBA00022723"/>
    </source>
</evidence>